<accession>A0ABU6SES1</accession>
<dbReference type="Proteomes" id="UP001341840">
    <property type="component" value="Unassembled WGS sequence"/>
</dbReference>
<protein>
    <submittedName>
        <fullName evidence="1">Uncharacterized protein</fullName>
    </submittedName>
</protein>
<dbReference type="EMBL" id="JASCZI010060610">
    <property type="protein sequence ID" value="MED6134570.1"/>
    <property type="molecule type" value="Genomic_DNA"/>
</dbReference>
<reference evidence="1 2" key="1">
    <citation type="journal article" date="2023" name="Plants (Basel)">
        <title>Bridging the Gap: Combining Genomics and Transcriptomics Approaches to Understand Stylosanthes scabra, an Orphan Legume from the Brazilian Caatinga.</title>
        <authorList>
            <person name="Ferreira-Neto J.R.C."/>
            <person name="da Silva M.D."/>
            <person name="Binneck E."/>
            <person name="de Melo N.F."/>
            <person name="da Silva R.H."/>
            <person name="de Melo A.L.T.M."/>
            <person name="Pandolfi V."/>
            <person name="Bustamante F.O."/>
            <person name="Brasileiro-Vidal A.C."/>
            <person name="Benko-Iseppon A.M."/>
        </authorList>
    </citation>
    <scope>NUCLEOTIDE SEQUENCE [LARGE SCALE GENOMIC DNA]</scope>
    <source>
        <tissue evidence="1">Leaves</tissue>
    </source>
</reference>
<sequence>MGTIPTSPWYYLYDSVHLPRSERISLRARGPGDSSIVPVTAGYSWEPGAESRTPSNTCSKCELNPEFLRTAFNQSQLQPTPIKNRLYLSLPE</sequence>
<name>A0ABU6SES1_9FABA</name>
<proteinExistence type="predicted"/>
<keyword evidence="2" id="KW-1185">Reference proteome</keyword>
<organism evidence="1 2">
    <name type="scientific">Stylosanthes scabra</name>
    <dbReference type="NCBI Taxonomy" id="79078"/>
    <lineage>
        <taxon>Eukaryota</taxon>
        <taxon>Viridiplantae</taxon>
        <taxon>Streptophyta</taxon>
        <taxon>Embryophyta</taxon>
        <taxon>Tracheophyta</taxon>
        <taxon>Spermatophyta</taxon>
        <taxon>Magnoliopsida</taxon>
        <taxon>eudicotyledons</taxon>
        <taxon>Gunneridae</taxon>
        <taxon>Pentapetalae</taxon>
        <taxon>rosids</taxon>
        <taxon>fabids</taxon>
        <taxon>Fabales</taxon>
        <taxon>Fabaceae</taxon>
        <taxon>Papilionoideae</taxon>
        <taxon>50 kb inversion clade</taxon>
        <taxon>dalbergioids sensu lato</taxon>
        <taxon>Dalbergieae</taxon>
        <taxon>Pterocarpus clade</taxon>
        <taxon>Stylosanthes</taxon>
    </lineage>
</organism>
<evidence type="ECO:0000313" key="1">
    <source>
        <dbReference type="EMBL" id="MED6134570.1"/>
    </source>
</evidence>
<gene>
    <name evidence="1" type="ORF">PIB30_038115</name>
</gene>
<evidence type="ECO:0000313" key="2">
    <source>
        <dbReference type="Proteomes" id="UP001341840"/>
    </source>
</evidence>
<comment type="caution">
    <text evidence="1">The sequence shown here is derived from an EMBL/GenBank/DDBJ whole genome shotgun (WGS) entry which is preliminary data.</text>
</comment>